<evidence type="ECO:0000256" key="3">
    <source>
        <dbReference type="ARBA" id="ARBA00023315"/>
    </source>
</evidence>
<dbReference type="EMBL" id="JBJKTR010000019">
    <property type="protein sequence ID" value="KAL3332091.1"/>
    <property type="molecule type" value="Genomic_DNA"/>
</dbReference>
<dbReference type="Pfam" id="PF02458">
    <property type="entry name" value="Transferase"/>
    <property type="match status" value="1"/>
</dbReference>
<gene>
    <name evidence="4" type="ORF">AABB24_032614</name>
</gene>
<dbReference type="InterPro" id="IPR050317">
    <property type="entry name" value="Plant_Fungal_Acyltransferase"/>
</dbReference>
<feature type="non-terminal residue" evidence="4">
    <location>
        <position position="1"/>
    </location>
</feature>
<dbReference type="Proteomes" id="UP001627284">
    <property type="component" value="Unassembled WGS sequence"/>
</dbReference>
<comment type="similarity">
    <text evidence="1">Belongs to the plant acyltransferase family.</text>
</comment>
<comment type="caution">
    <text evidence="4">The sequence shown here is derived from an EMBL/GenBank/DDBJ whole genome shotgun (WGS) entry which is preliminary data.</text>
</comment>
<keyword evidence="2" id="KW-0808">Transferase</keyword>
<organism evidence="4 5">
    <name type="scientific">Solanum stoloniferum</name>
    <dbReference type="NCBI Taxonomy" id="62892"/>
    <lineage>
        <taxon>Eukaryota</taxon>
        <taxon>Viridiplantae</taxon>
        <taxon>Streptophyta</taxon>
        <taxon>Embryophyta</taxon>
        <taxon>Tracheophyta</taxon>
        <taxon>Spermatophyta</taxon>
        <taxon>Magnoliopsida</taxon>
        <taxon>eudicotyledons</taxon>
        <taxon>Gunneridae</taxon>
        <taxon>Pentapetalae</taxon>
        <taxon>asterids</taxon>
        <taxon>lamiids</taxon>
        <taxon>Solanales</taxon>
        <taxon>Solanaceae</taxon>
        <taxon>Solanoideae</taxon>
        <taxon>Solaneae</taxon>
        <taxon>Solanum</taxon>
    </lineage>
</organism>
<evidence type="ECO:0008006" key="6">
    <source>
        <dbReference type="Google" id="ProtNLM"/>
    </source>
</evidence>
<protein>
    <recommendedName>
        <fullName evidence="6">Spermidine hydroxycinnamoyl transferase</fullName>
    </recommendedName>
</protein>
<dbReference type="PANTHER" id="PTHR31642">
    <property type="entry name" value="TRICHOTHECENE 3-O-ACETYLTRANSFERASE"/>
    <property type="match status" value="1"/>
</dbReference>
<dbReference type="InterPro" id="IPR023213">
    <property type="entry name" value="CAT-like_dom_sf"/>
</dbReference>
<evidence type="ECO:0000256" key="1">
    <source>
        <dbReference type="ARBA" id="ARBA00009861"/>
    </source>
</evidence>
<accession>A0ABD2RMH8</accession>
<evidence type="ECO:0000313" key="4">
    <source>
        <dbReference type="EMBL" id="KAL3332091.1"/>
    </source>
</evidence>
<dbReference type="PANTHER" id="PTHR31642:SF324">
    <property type="entry name" value="SPERMIDINE HYDROXYCINNAMOYL TRANSFERASE"/>
    <property type="match status" value="1"/>
</dbReference>
<evidence type="ECO:0000313" key="5">
    <source>
        <dbReference type="Proteomes" id="UP001627284"/>
    </source>
</evidence>
<reference evidence="4 5" key="1">
    <citation type="submission" date="2024-05" db="EMBL/GenBank/DDBJ databases">
        <title>De novo assembly of an allotetraploid wild potato.</title>
        <authorList>
            <person name="Hosaka A.J."/>
        </authorList>
    </citation>
    <scope>NUCLEOTIDE SEQUENCE [LARGE SCALE GENOMIC DNA]</scope>
    <source>
        <tissue evidence="4">Young leaves</tissue>
    </source>
</reference>
<dbReference type="AlphaFoldDB" id="A0ABD2RMH8"/>
<keyword evidence="3" id="KW-0012">Acyltransferase</keyword>
<evidence type="ECO:0000256" key="2">
    <source>
        <dbReference type="ARBA" id="ARBA00022679"/>
    </source>
</evidence>
<sequence length="459" mass="51701">HQQDIRTEMKVILKNHWVVKPAEATWNGTVSLSEFDQTFAVTHVPTIYYYKIFHDFVTDEIIDSLKTSLSKALVYFYPLAGRLRWINGSRLELDCDASGVVLTEAEADAKLDNLTDFLLSPDYNSLFPRVDYTVPIDELPLLFVQLTKFQCGGIALSFAISHAVVDGQSALYFFSEWARLARGEPLMFAPCHDRKLLRAGEPAVASPTFEHLQFNTPPLLIGKSSTENEKKKETKGAMLKLTKLQVEMLREKANQGRNLEDSKERSYTRYEVVTAHIWRCACKARGHKFEQPTNLCICVNIRKKMDPPLPNTYFGNAIVDVIATGASGDIVSSPLECAVKRVREAINMVTSDYANSTINFLKKQEDLSIYQDIHAFRNKEGPFYGNPNLGVISWISLPVLGLDFGWGKEIHMSPGIHEYDGDCVILPENEGDGSLTVAIVLQLAHVDAFEKFFYEDIEC</sequence>
<name>A0ABD2RMH8_9SOLN</name>
<proteinExistence type="inferred from homology"/>
<dbReference type="GO" id="GO:0016746">
    <property type="term" value="F:acyltransferase activity"/>
    <property type="evidence" value="ECO:0007669"/>
    <property type="project" value="UniProtKB-KW"/>
</dbReference>
<keyword evidence="5" id="KW-1185">Reference proteome</keyword>
<dbReference type="FunFam" id="3.30.559.10:FF:000008">
    <property type="entry name" value="Tryptamine hydroxycinnamoyl transferase"/>
    <property type="match status" value="1"/>
</dbReference>
<dbReference type="Gene3D" id="3.30.559.10">
    <property type="entry name" value="Chloramphenicol acetyltransferase-like domain"/>
    <property type="match status" value="2"/>
</dbReference>